<evidence type="ECO:0000313" key="2">
    <source>
        <dbReference type="EMBL" id="PUU78243.1"/>
    </source>
</evidence>
<dbReference type="EMBL" id="NESQ01000126">
    <property type="protein sequence ID" value="PUU78243.1"/>
    <property type="molecule type" value="Genomic_DNA"/>
</dbReference>
<proteinExistence type="predicted"/>
<keyword evidence="1" id="KW-0812">Transmembrane</keyword>
<keyword evidence="3" id="KW-1185">Reference proteome</keyword>
<dbReference type="OrthoDB" id="5402816at2759"/>
<reference evidence="2 3" key="1">
    <citation type="submission" date="2017-04" db="EMBL/GenBank/DDBJ databases">
        <title>Draft genome sequence of Tuber borchii Vittad., a whitish edible truffle.</title>
        <authorList>
            <consortium name="DOE Joint Genome Institute"/>
            <person name="Murat C."/>
            <person name="Kuo A."/>
            <person name="Barry K.W."/>
            <person name="Clum A."/>
            <person name="Dockter R.B."/>
            <person name="Fauchery L."/>
            <person name="Iotti M."/>
            <person name="Kohler A."/>
            <person name="Labutti K."/>
            <person name="Lindquist E.A."/>
            <person name="Lipzen A."/>
            <person name="Ohm R.A."/>
            <person name="Wang M."/>
            <person name="Grigoriev I.V."/>
            <person name="Zambonelli A."/>
            <person name="Martin F.M."/>
        </authorList>
    </citation>
    <scope>NUCLEOTIDE SEQUENCE [LARGE SCALE GENOMIC DNA]</scope>
    <source>
        <strain evidence="2 3">Tbo3840</strain>
    </source>
</reference>
<feature type="transmembrane region" description="Helical" evidence="1">
    <location>
        <begin position="25"/>
        <end position="45"/>
    </location>
</feature>
<gene>
    <name evidence="2" type="ORF">B9Z19DRAFT_1084447</name>
</gene>
<dbReference type="AlphaFoldDB" id="A0A2T6ZRZ9"/>
<accession>A0A2T6ZRZ9</accession>
<evidence type="ECO:0000313" key="3">
    <source>
        <dbReference type="Proteomes" id="UP000244722"/>
    </source>
</evidence>
<keyword evidence="1" id="KW-1133">Transmembrane helix</keyword>
<sequence>MPALESHLLYKRKGKGNWAKREKGVIVVFCILAALAILLGGLFIYKKVAARRARSQK</sequence>
<protein>
    <submittedName>
        <fullName evidence="2">Uncharacterized protein</fullName>
    </submittedName>
</protein>
<organism evidence="2 3">
    <name type="scientific">Tuber borchii</name>
    <name type="common">White truffle</name>
    <dbReference type="NCBI Taxonomy" id="42251"/>
    <lineage>
        <taxon>Eukaryota</taxon>
        <taxon>Fungi</taxon>
        <taxon>Dikarya</taxon>
        <taxon>Ascomycota</taxon>
        <taxon>Pezizomycotina</taxon>
        <taxon>Pezizomycetes</taxon>
        <taxon>Pezizales</taxon>
        <taxon>Tuberaceae</taxon>
        <taxon>Tuber</taxon>
    </lineage>
</organism>
<evidence type="ECO:0000256" key="1">
    <source>
        <dbReference type="SAM" id="Phobius"/>
    </source>
</evidence>
<dbReference type="Proteomes" id="UP000244722">
    <property type="component" value="Unassembled WGS sequence"/>
</dbReference>
<keyword evidence="1" id="KW-0472">Membrane</keyword>
<name>A0A2T6ZRZ9_TUBBO</name>
<comment type="caution">
    <text evidence="2">The sequence shown here is derived from an EMBL/GenBank/DDBJ whole genome shotgun (WGS) entry which is preliminary data.</text>
</comment>